<keyword evidence="3" id="KW-1185">Reference proteome</keyword>
<dbReference type="Proteomes" id="UP001153269">
    <property type="component" value="Unassembled WGS sequence"/>
</dbReference>
<evidence type="ECO:0000313" key="2">
    <source>
        <dbReference type="EMBL" id="CAB1446933.1"/>
    </source>
</evidence>
<evidence type="ECO:0000313" key="3">
    <source>
        <dbReference type="Proteomes" id="UP001153269"/>
    </source>
</evidence>
<gene>
    <name evidence="2" type="ORF">PLEPLA_LOCUS34645</name>
</gene>
<accession>A0A9N7V9Y9</accession>
<protein>
    <submittedName>
        <fullName evidence="2">Uncharacterized protein</fullName>
    </submittedName>
</protein>
<dbReference type="EMBL" id="CADEAL010003930">
    <property type="protein sequence ID" value="CAB1446933.1"/>
    <property type="molecule type" value="Genomic_DNA"/>
</dbReference>
<evidence type="ECO:0000256" key="1">
    <source>
        <dbReference type="SAM" id="MobiDB-lite"/>
    </source>
</evidence>
<comment type="caution">
    <text evidence="2">The sequence shown here is derived from an EMBL/GenBank/DDBJ whole genome shotgun (WGS) entry which is preliminary data.</text>
</comment>
<organism evidence="2 3">
    <name type="scientific">Pleuronectes platessa</name>
    <name type="common">European plaice</name>
    <dbReference type="NCBI Taxonomy" id="8262"/>
    <lineage>
        <taxon>Eukaryota</taxon>
        <taxon>Metazoa</taxon>
        <taxon>Chordata</taxon>
        <taxon>Craniata</taxon>
        <taxon>Vertebrata</taxon>
        <taxon>Euteleostomi</taxon>
        <taxon>Actinopterygii</taxon>
        <taxon>Neopterygii</taxon>
        <taxon>Teleostei</taxon>
        <taxon>Neoteleostei</taxon>
        <taxon>Acanthomorphata</taxon>
        <taxon>Carangaria</taxon>
        <taxon>Pleuronectiformes</taxon>
        <taxon>Pleuronectoidei</taxon>
        <taxon>Pleuronectidae</taxon>
        <taxon>Pleuronectes</taxon>
    </lineage>
</organism>
<sequence>MENTAQGATAERLQSRELPTPGYGERAICLLLLRGDLVEEETGLRYESQHPPQLEAAGVGWEASRGGMLTSRIACGSPPGKQQRSGREAEPAVGVMSGCGSMSAARFWWT</sequence>
<reference evidence="2" key="1">
    <citation type="submission" date="2020-03" db="EMBL/GenBank/DDBJ databases">
        <authorList>
            <person name="Weist P."/>
        </authorList>
    </citation>
    <scope>NUCLEOTIDE SEQUENCE</scope>
</reference>
<name>A0A9N7V9Y9_PLEPL</name>
<feature type="region of interest" description="Disordered" evidence="1">
    <location>
        <begin position="76"/>
        <end position="95"/>
    </location>
</feature>
<feature type="region of interest" description="Disordered" evidence="1">
    <location>
        <begin position="1"/>
        <end position="21"/>
    </location>
</feature>
<dbReference type="AlphaFoldDB" id="A0A9N7V9Y9"/>
<proteinExistence type="predicted"/>